<evidence type="ECO:0000256" key="6">
    <source>
        <dbReference type="ARBA" id="ARBA00050652"/>
    </source>
</evidence>
<dbReference type="SUPFAM" id="SSF55729">
    <property type="entry name" value="Acyl-CoA N-acyltransferases (Nat)"/>
    <property type="match status" value="1"/>
</dbReference>
<dbReference type="Proteomes" id="UP000253769">
    <property type="component" value="Unassembled WGS sequence"/>
</dbReference>
<dbReference type="PANTHER" id="PTHR30098:SF2">
    <property type="entry name" value="LEUCYL_PHENYLALANYL-TRNA--PROTEIN TRANSFERASE"/>
    <property type="match status" value="1"/>
</dbReference>
<comment type="catalytic activity">
    <reaction evidence="7 15">
        <text>N-terminal L-lysyl-[protein] + L-leucyl-tRNA(Leu) = N-terminal L-leucyl-L-lysyl-[protein] + tRNA(Leu) + H(+)</text>
        <dbReference type="Rhea" id="RHEA:12340"/>
        <dbReference type="Rhea" id="RHEA-COMP:9613"/>
        <dbReference type="Rhea" id="RHEA-COMP:9622"/>
        <dbReference type="Rhea" id="RHEA-COMP:12670"/>
        <dbReference type="Rhea" id="RHEA-COMP:12671"/>
        <dbReference type="ChEBI" id="CHEBI:15378"/>
        <dbReference type="ChEBI" id="CHEBI:65249"/>
        <dbReference type="ChEBI" id="CHEBI:78442"/>
        <dbReference type="ChEBI" id="CHEBI:78494"/>
        <dbReference type="ChEBI" id="CHEBI:133043"/>
        <dbReference type="EC" id="2.3.2.6"/>
    </reaction>
</comment>
<evidence type="ECO:0000256" key="10">
    <source>
        <dbReference type="ARBA" id="ARBA00066767"/>
    </source>
</evidence>
<evidence type="ECO:0000256" key="11">
    <source>
        <dbReference type="ARBA" id="ARBA00074372"/>
    </source>
</evidence>
<sequence>MSQIPWLDDELWFPPLDQALADPDGLLAAGGDLSPQRLLLAYRHGIFPWFDDQQPILWWSPDPRCVLYPDQLYLSRSLKKLRRQQRFEVSFDRAFDQVIAACAAPRMDDPGTWITTEMEQAYAELHHLGIAHSVEVWQQGELVGGLYGVAIGRVFFGESMFSRVSNASKVGFATLVEQLSVWGYALIDCQVETEHLMSLGACLIPRSEFARQLEQHCAAENHWRNN</sequence>
<reference evidence="16 17" key="1">
    <citation type="submission" date="2018-07" db="EMBL/GenBank/DDBJ databases">
        <title>Motiliproteus coralliicola sp. nov., a bacterium isolated from Coral.</title>
        <authorList>
            <person name="Wang G."/>
        </authorList>
    </citation>
    <scope>NUCLEOTIDE SEQUENCE [LARGE SCALE GENOMIC DNA]</scope>
    <source>
        <strain evidence="16 17">C34</strain>
    </source>
</reference>
<dbReference type="Gene3D" id="3.30.70.3550">
    <property type="entry name" value="Leucyl/phenylalanyl-tRNA-protein transferase, N-terminal domain"/>
    <property type="match status" value="1"/>
</dbReference>
<dbReference type="NCBIfam" id="TIGR00667">
    <property type="entry name" value="aat"/>
    <property type="match status" value="1"/>
</dbReference>
<evidence type="ECO:0000256" key="4">
    <source>
        <dbReference type="ARBA" id="ARBA00023315"/>
    </source>
</evidence>
<dbReference type="Gene3D" id="3.40.630.70">
    <property type="entry name" value="Leucyl/phenylalanyl-tRNA-protein transferase, C-terminal domain"/>
    <property type="match status" value="1"/>
</dbReference>
<dbReference type="EC" id="2.3.2.6" evidence="10 15"/>
<organism evidence="16 17">
    <name type="scientific">Motiliproteus coralliicola</name>
    <dbReference type="NCBI Taxonomy" id="2283196"/>
    <lineage>
        <taxon>Bacteria</taxon>
        <taxon>Pseudomonadati</taxon>
        <taxon>Pseudomonadota</taxon>
        <taxon>Gammaproteobacteria</taxon>
        <taxon>Oceanospirillales</taxon>
        <taxon>Oceanospirillaceae</taxon>
        <taxon>Motiliproteus</taxon>
    </lineage>
</organism>
<dbReference type="FunFam" id="3.30.70.3550:FF:000001">
    <property type="entry name" value="Leucyl/phenylalanyl-tRNA--protein transferase"/>
    <property type="match status" value="1"/>
</dbReference>
<evidence type="ECO:0000256" key="12">
    <source>
        <dbReference type="ARBA" id="ARBA00077136"/>
    </source>
</evidence>
<evidence type="ECO:0000256" key="13">
    <source>
        <dbReference type="ARBA" id="ARBA00077165"/>
    </source>
</evidence>
<dbReference type="RefSeq" id="WP_114694332.1">
    <property type="nucleotide sequence ID" value="NZ_QQOH01000001.1"/>
</dbReference>
<evidence type="ECO:0000256" key="15">
    <source>
        <dbReference type="HAMAP-Rule" id="MF_00688"/>
    </source>
</evidence>
<evidence type="ECO:0000313" key="17">
    <source>
        <dbReference type="Proteomes" id="UP000253769"/>
    </source>
</evidence>
<keyword evidence="3 15" id="KW-0808">Transferase</keyword>
<comment type="subcellular location">
    <subcellularLocation>
        <location evidence="1 15">Cytoplasm</location>
    </subcellularLocation>
</comment>
<comment type="similarity">
    <text evidence="9 15">Belongs to the L/F-transferase family.</text>
</comment>
<evidence type="ECO:0000313" key="16">
    <source>
        <dbReference type="EMBL" id="RDE24742.1"/>
    </source>
</evidence>
<dbReference type="InterPro" id="IPR042221">
    <property type="entry name" value="Leu/Phe-tRNA_Trfase_N"/>
</dbReference>
<comment type="catalytic activity">
    <reaction evidence="5 15">
        <text>L-phenylalanyl-tRNA(Phe) + an N-terminal L-alpha-aminoacyl-[protein] = an N-terminal L-phenylalanyl-L-alpha-aminoacyl-[protein] + tRNA(Phe)</text>
        <dbReference type="Rhea" id="RHEA:43632"/>
        <dbReference type="Rhea" id="RHEA-COMP:9668"/>
        <dbReference type="Rhea" id="RHEA-COMP:9699"/>
        <dbReference type="Rhea" id="RHEA-COMP:10636"/>
        <dbReference type="Rhea" id="RHEA-COMP:10637"/>
        <dbReference type="ChEBI" id="CHEBI:78442"/>
        <dbReference type="ChEBI" id="CHEBI:78531"/>
        <dbReference type="ChEBI" id="CHEBI:78597"/>
        <dbReference type="ChEBI" id="CHEBI:83561"/>
        <dbReference type="EC" id="2.3.2.6"/>
    </reaction>
</comment>
<dbReference type="GO" id="GO:0008914">
    <property type="term" value="F:leucyl-tRNA--protein transferase activity"/>
    <property type="evidence" value="ECO:0007669"/>
    <property type="project" value="UniProtKB-UniRule"/>
</dbReference>
<dbReference type="InterPro" id="IPR004616">
    <property type="entry name" value="Leu/Phe-tRNA_Trfase"/>
</dbReference>
<name>A0A369WSS8_9GAMM</name>
<evidence type="ECO:0000256" key="9">
    <source>
        <dbReference type="ARBA" id="ARBA00061535"/>
    </source>
</evidence>
<dbReference type="InterPro" id="IPR042203">
    <property type="entry name" value="Leu/Phe-tRNA_Trfase_C"/>
</dbReference>
<dbReference type="HAMAP" id="MF_00688">
    <property type="entry name" value="Leu_Phe_trans"/>
    <property type="match status" value="1"/>
</dbReference>
<evidence type="ECO:0000256" key="7">
    <source>
        <dbReference type="ARBA" id="ARBA00051538"/>
    </source>
</evidence>
<dbReference type="OrthoDB" id="9790282at2"/>
<dbReference type="GO" id="GO:0030163">
    <property type="term" value="P:protein catabolic process"/>
    <property type="evidence" value="ECO:0007669"/>
    <property type="project" value="UniProtKB-UniRule"/>
</dbReference>
<accession>A0A369WSS8</accession>
<comment type="catalytic activity">
    <reaction evidence="6 15">
        <text>N-terminal L-arginyl-[protein] + L-leucyl-tRNA(Leu) = N-terminal L-leucyl-L-arginyl-[protein] + tRNA(Leu) + H(+)</text>
        <dbReference type="Rhea" id="RHEA:50416"/>
        <dbReference type="Rhea" id="RHEA-COMP:9613"/>
        <dbReference type="Rhea" id="RHEA-COMP:9622"/>
        <dbReference type="Rhea" id="RHEA-COMP:12672"/>
        <dbReference type="Rhea" id="RHEA-COMP:12673"/>
        <dbReference type="ChEBI" id="CHEBI:15378"/>
        <dbReference type="ChEBI" id="CHEBI:64719"/>
        <dbReference type="ChEBI" id="CHEBI:78442"/>
        <dbReference type="ChEBI" id="CHEBI:78494"/>
        <dbReference type="ChEBI" id="CHEBI:133044"/>
        <dbReference type="EC" id="2.3.2.6"/>
    </reaction>
</comment>
<dbReference type="EMBL" id="QQOH01000001">
    <property type="protein sequence ID" value="RDE24742.1"/>
    <property type="molecule type" value="Genomic_DNA"/>
</dbReference>
<evidence type="ECO:0000256" key="2">
    <source>
        <dbReference type="ARBA" id="ARBA00022490"/>
    </source>
</evidence>
<dbReference type="GO" id="GO:0005737">
    <property type="term" value="C:cytoplasm"/>
    <property type="evidence" value="ECO:0007669"/>
    <property type="project" value="UniProtKB-SubCell"/>
</dbReference>
<evidence type="ECO:0000256" key="8">
    <source>
        <dbReference type="ARBA" id="ARBA00054043"/>
    </source>
</evidence>
<dbReference type="InterPro" id="IPR016181">
    <property type="entry name" value="Acyl_CoA_acyltransferase"/>
</dbReference>
<evidence type="ECO:0000256" key="3">
    <source>
        <dbReference type="ARBA" id="ARBA00022679"/>
    </source>
</evidence>
<dbReference type="Pfam" id="PF03588">
    <property type="entry name" value="Leu_Phe_trans"/>
    <property type="match status" value="1"/>
</dbReference>
<evidence type="ECO:0000256" key="5">
    <source>
        <dbReference type="ARBA" id="ARBA00050607"/>
    </source>
</evidence>
<proteinExistence type="inferred from homology"/>
<protein>
    <recommendedName>
        <fullName evidence="11 15">Leucyl/phenylalanyl-tRNA--protein transferase</fullName>
        <ecNumber evidence="10 15">2.3.2.6</ecNumber>
    </recommendedName>
    <alternativeName>
        <fullName evidence="12 15">L/F-transferase</fullName>
    </alternativeName>
    <alternativeName>
        <fullName evidence="13 15">Leucyltransferase</fullName>
    </alternativeName>
    <alternativeName>
        <fullName evidence="14 15">Phenyalanyltransferase</fullName>
    </alternativeName>
</protein>
<evidence type="ECO:0000256" key="14">
    <source>
        <dbReference type="ARBA" id="ARBA00083640"/>
    </source>
</evidence>
<comment type="function">
    <text evidence="8 15">Functions in the N-end rule pathway of protein degradation where it conjugates Leu, Phe and, less efficiently, Met from aminoacyl-tRNAs to the N-termini of proteins containing an N-terminal arginine or lysine.</text>
</comment>
<dbReference type="FunFam" id="3.40.630.70:FF:000001">
    <property type="entry name" value="Leucyl/phenylalanyl-tRNA--protein transferase"/>
    <property type="match status" value="1"/>
</dbReference>
<comment type="caution">
    <text evidence="16">The sequence shown here is derived from an EMBL/GenBank/DDBJ whole genome shotgun (WGS) entry which is preliminary data.</text>
</comment>
<keyword evidence="17" id="KW-1185">Reference proteome</keyword>
<dbReference type="AlphaFoldDB" id="A0A369WSS8"/>
<dbReference type="PANTHER" id="PTHR30098">
    <property type="entry name" value="LEUCYL/PHENYLALANYL-TRNA--PROTEIN TRANSFERASE"/>
    <property type="match status" value="1"/>
</dbReference>
<evidence type="ECO:0000256" key="1">
    <source>
        <dbReference type="ARBA" id="ARBA00004496"/>
    </source>
</evidence>
<gene>
    <name evidence="15" type="primary">aat</name>
    <name evidence="16" type="ORF">DV711_03925</name>
</gene>
<keyword evidence="2 15" id="KW-0963">Cytoplasm</keyword>
<keyword evidence="4 15" id="KW-0012">Acyltransferase</keyword>